<sequence length="61" mass="6787">MIDIAKMSTLMSQQAVKNQMSLQLMSQTMDMAQQNTEQLSDMLSDIPMSHPDLGNTVDLKA</sequence>
<evidence type="ECO:0000313" key="1">
    <source>
        <dbReference type="EMBL" id="PXW93022.1"/>
    </source>
</evidence>
<keyword evidence="2" id="KW-1185">Reference proteome</keyword>
<comment type="caution">
    <text evidence="1">The sequence shown here is derived from an EMBL/GenBank/DDBJ whole genome shotgun (WGS) entry which is preliminary data.</text>
</comment>
<organism evidence="1 2">
    <name type="scientific">Streptohalobacillus salinus</name>
    <dbReference type="NCBI Taxonomy" id="621096"/>
    <lineage>
        <taxon>Bacteria</taxon>
        <taxon>Bacillati</taxon>
        <taxon>Bacillota</taxon>
        <taxon>Bacilli</taxon>
        <taxon>Bacillales</taxon>
        <taxon>Bacillaceae</taxon>
        <taxon>Streptohalobacillus</taxon>
    </lineage>
</organism>
<accession>A0A2V3WV98</accession>
<proteinExistence type="predicted"/>
<evidence type="ECO:0000313" key="2">
    <source>
        <dbReference type="Proteomes" id="UP000247922"/>
    </source>
</evidence>
<name>A0A2V3WV98_9BACI</name>
<dbReference type="Pfam" id="PF14070">
    <property type="entry name" value="YjfB_motility"/>
    <property type="match status" value="1"/>
</dbReference>
<gene>
    <name evidence="1" type="ORF">DES38_101102</name>
</gene>
<protein>
    <submittedName>
        <fullName evidence="1">Putative motility protein YjfB-like</fullName>
    </submittedName>
</protein>
<reference evidence="1 2" key="1">
    <citation type="submission" date="2018-05" db="EMBL/GenBank/DDBJ databases">
        <title>Genomic Encyclopedia of Type Strains, Phase IV (KMG-IV): sequencing the most valuable type-strain genomes for metagenomic binning, comparative biology and taxonomic classification.</title>
        <authorList>
            <person name="Goeker M."/>
        </authorList>
    </citation>
    <scope>NUCLEOTIDE SEQUENCE [LARGE SCALE GENOMIC DNA]</scope>
    <source>
        <strain evidence="1 2">DSM 22440</strain>
    </source>
</reference>
<dbReference type="Proteomes" id="UP000247922">
    <property type="component" value="Unassembled WGS sequence"/>
</dbReference>
<dbReference type="EMBL" id="QJJR01000001">
    <property type="protein sequence ID" value="PXW93022.1"/>
    <property type="molecule type" value="Genomic_DNA"/>
</dbReference>
<dbReference type="AlphaFoldDB" id="A0A2V3WV98"/>
<dbReference type="InterPro" id="IPR025906">
    <property type="entry name" value="YjfB_motility"/>
</dbReference>